<sequence>MKRNNDHKLDLSVISYYIVEKDTVLIEKITKALSTSHYKCLGVSTSSKKIENKLSELIEIPDIIFIGDVNRPLELINNISIQYSGSRLLRVYSKDKFDMLNSSFDLRERLGSFLII</sequence>
<comment type="caution">
    <text evidence="1">The sequence shown here is derived from an EMBL/GenBank/DDBJ whole genome shotgun (WGS) entry which is preliminary data.</text>
</comment>
<evidence type="ECO:0000313" key="1">
    <source>
        <dbReference type="EMBL" id="MCH7415019.1"/>
    </source>
</evidence>
<evidence type="ECO:0000313" key="2">
    <source>
        <dbReference type="Proteomes" id="UP001165430"/>
    </source>
</evidence>
<dbReference type="RefSeq" id="WP_241413884.1">
    <property type="nucleotide sequence ID" value="NZ_JAKZGO010000016.1"/>
</dbReference>
<dbReference type="Proteomes" id="UP001165430">
    <property type="component" value="Unassembled WGS sequence"/>
</dbReference>
<keyword evidence="2" id="KW-1185">Reference proteome</keyword>
<reference evidence="1" key="1">
    <citation type="submission" date="2022-03" db="EMBL/GenBank/DDBJ databases">
        <title>De novo assembled genomes of Belliella spp. (Cyclobacteriaceae) strains.</title>
        <authorList>
            <person name="Szabo A."/>
            <person name="Korponai K."/>
            <person name="Felfoldi T."/>
        </authorList>
    </citation>
    <scope>NUCLEOTIDE SEQUENCE</scope>
    <source>
        <strain evidence="1">DSM 111903</strain>
    </source>
</reference>
<gene>
    <name evidence="1" type="ORF">MM213_16075</name>
</gene>
<protein>
    <submittedName>
        <fullName evidence="1">Uncharacterized protein</fullName>
    </submittedName>
</protein>
<proteinExistence type="predicted"/>
<organism evidence="1 2">
    <name type="scientific">Belliella alkalica</name>
    <dbReference type="NCBI Taxonomy" id="1730871"/>
    <lineage>
        <taxon>Bacteria</taxon>
        <taxon>Pseudomonadati</taxon>
        <taxon>Bacteroidota</taxon>
        <taxon>Cytophagia</taxon>
        <taxon>Cytophagales</taxon>
        <taxon>Cyclobacteriaceae</taxon>
        <taxon>Belliella</taxon>
    </lineage>
</organism>
<dbReference type="EMBL" id="JAKZGO010000016">
    <property type="protein sequence ID" value="MCH7415019.1"/>
    <property type="molecule type" value="Genomic_DNA"/>
</dbReference>
<accession>A0ABS9VF07</accession>
<name>A0ABS9VF07_9BACT</name>